<evidence type="ECO:0000313" key="4">
    <source>
        <dbReference type="Proteomes" id="UP000663828"/>
    </source>
</evidence>
<dbReference type="Pfam" id="PF00578">
    <property type="entry name" value="AhpC-TSA"/>
    <property type="match status" value="1"/>
</dbReference>
<dbReference type="InterPro" id="IPR036249">
    <property type="entry name" value="Thioredoxin-like_sf"/>
</dbReference>
<keyword evidence="4" id="KW-1185">Reference proteome</keyword>
<comment type="caution">
    <text evidence="3">The sequence shown here is derived from an EMBL/GenBank/DDBJ whole genome shotgun (WGS) entry which is preliminary data.</text>
</comment>
<sequence>MMLKTPFTPYSEKLLEAAHRRKTKNQSSVVKTTTLHIGNHAPDFTLYNTANEEITLKDFIEKSNVVLLFFPLAFSEICTNELCSIRNDMHKYEQLNAIILGISVDSMFALSKFKEEQQLQFELLSDFNRDVARLYHVLYEDFPLFNMKNVTKRAAFVIDRKGTIQHMEILEDPGKIPNFHAIEEALHKCHND</sequence>
<dbReference type="SUPFAM" id="SSF52833">
    <property type="entry name" value="Thioredoxin-like"/>
    <property type="match status" value="1"/>
</dbReference>
<organism evidence="3 4">
    <name type="scientific">Adineta ricciae</name>
    <name type="common">Rotifer</name>
    <dbReference type="NCBI Taxonomy" id="249248"/>
    <lineage>
        <taxon>Eukaryota</taxon>
        <taxon>Metazoa</taxon>
        <taxon>Spiralia</taxon>
        <taxon>Gnathifera</taxon>
        <taxon>Rotifera</taxon>
        <taxon>Eurotatoria</taxon>
        <taxon>Bdelloidea</taxon>
        <taxon>Adinetida</taxon>
        <taxon>Adinetidae</taxon>
        <taxon>Adineta</taxon>
    </lineage>
</organism>
<dbReference type="EMBL" id="CAJNOR010000699">
    <property type="protein sequence ID" value="CAF0985033.1"/>
    <property type="molecule type" value="Genomic_DNA"/>
</dbReference>
<name>A0A814FMR3_ADIRI</name>
<proteinExistence type="predicted"/>
<dbReference type="Gene3D" id="3.40.30.10">
    <property type="entry name" value="Glutaredoxin"/>
    <property type="match status" value="1"/>
</dbReference>
<evidence type="ECO:0000313" key="3">
    <source>
        <dbReference type="EMBL" id="CAF0985033.1"/>
    </source>
</evidence>
<evidence type="ECO:0000259" key="2">
    <source>
        <dbReference type="PROSITE" id="PS51352"/>
    </source>
</evidence>
<dbReference type="InterPro" id="IPR000866">
    <property type="entry name" value="AhpC/TSA"/>
</dbReference>
<dbReference type="PANTHER" id="PTHR43110">
    <property type="entry name" value="THIOL PEROXIDASE"/>
    <property type="match status" value="1"/>
</dbReference>
<protein>
    <recommendedName>
        <fullName evidence="2">Thioredoxin domain-containing protein</fullName>
    </recommendedName>
</protein>
<evidence type="ECO:0000256" key="1">
    <source>
        <dbReference type="ARBA" id="ARBA00023284"/>
    </source>
</evidence>
<dbReference type="PROSITE" id="PS51352">
    <property type="entry name" value="THIOREDOXIN_2"/>
    <property type="match status" value="1"/>
</dbReference>
<feature type="domain" description="Thioredoxin" evidence="2">
    <location>
        <begin position="35"/>
        <end position="191"/>
    </location>
</feature>
<accession>A0A814FMR3</accession>
<reference evidence="3" key="1">
    <citation type="submission" date="2021-02" db="EMBL/GenBank/DDBJ databases">
        <authorList>
            <person name="Nowell W R."/>
        </authorList>
    </citation>
    <scope>NUCLEOTIDE SEQUENCE</scope>
</reference>
<dbReference type="PANTHER" id="PTHR43110:SF1">
    <property type="entry name" value="THIOL PEROXIDASE"/>
    <property type="match status" value="1"/>
</dbReference>
<dbReference type="InterPro" id="IPR050455">
    <property type="entry name" value="Tpx_Peroxidase_subfamily"/>
</dbReference>
<dbReference type="GO" id="GO:0016491">
    <property type="term" value="F:oxidoreductase activity"/>
    <property type="evidence" value="ECO:0007669"/>
    <property type="project" value="InterPro"/>
</dbReference>
<dbReference type="AlphaFoldDB" id="A0A814FMR3"/>
<dbReference type="GO" id="GO:0016209">
    <property type="term" value="F:antioxidant activity"/>
    <property type="evidence" value="ECO:0007669"/>
    <property type="project" value="InterPro"/>
</dbReference>
<gene>
    <name evidence="3" type="ORF">XAT740_LOCUS12390</name>
</gene>
<dbReference type="InterPro" id="IPR013766">
    <property type="entry name" value="Thioredoxin_domain"/>
</dbReference>
<dbReference type="Proteomes" id="UP000663828">
    <property type="component" value="Unassembled WGS sequence"/>
</dbReference>
<keyword evidence="1" id="KW-0676">Redox-active center</keyword>